<gene>
    <name evidence="6 7" type="primary">purS</name>
    <name evidence="7" type="ORF">DAMO_0584</name>
</gene>
<protein>
    <recommendedName>
        <fullName evidence="6">Phosphoribosylformylglycinamidine synthase subunit PurS</fullName>
        <shortName evidence="6">FGAM synthase</shortName>
        <ecNumber evidence="6">6.3.5.3</ecNumber>
    </recommendedName>
    <alternativeName>
        <fullName evidence="6">Formylglycinamide ribonucleotide amidotransferase subunit III</fullName>
        <shortName evidence="6">FGAR amidotransferase III</shortName>
        <shortName evidence="6">FGAR-AT III</shortName>
    </alternativeName>
    <alternativeName>
        <fullName evidence="6">Phosphoribosylformylglycinamidine synthase subunit III</fullName>
    </alternativeName>
</protein>
<dbReference type="HAMAP" id="MF_01926">
    <property type="entry name" value="PurS"/>
    <property type="match status" value="1"/>
</dbReference>
<comment type="pathway">
    <text evidence="6">Purine metabolism; IMP biosynthesis via de novo pathway; 5-amino-1-(5-phospho-D-ribosyl)imidazole from N(2)-formyl-N(1)-(5-phospho-D-ribosyl)glycinamide: step 1/2.</text>
</comment>
<evidence type="ECO:0000313" key="8">
    <source>
        <dbReference type="Proteomes" id="UP000006898"/>
    </source>
</evidence>
<dbReference type="PATRIC" id="fig|671143.5.peg.508"/>
<dbReference type="NCBIfam" id="TIGR00302">
    <property type="entry name" value="phosphoribosylformylglycinamidine synthase subunit PurS"/>
    <property type="match status" value="1"/>
</dbReference>
<evidence type="ECO:0000313" key="7">
    <source>
        <dbReference type="EMBL" id="CBE67659.1"/>
    </source>
</evidence>
<dbReference type="KEGG" id="mox:DAMO_0584"/>
<evidence type="ECO:0000256" key="2">
    <source>
        <dbReference type="ARBA" id="ARBA00022598"/>
    </source>
</evidence>
<dbReference type="Gene3D" id="3.30.1280.10">
    <property type="entry name" value="Phosphoribosylformylglycinamidine synthase subunit PurS"/>
    <property type="match status" value="1"/>
</dbReference>
<proteinExistence type="inferred from homology"/>
<keyword evidence="5 6" id="KW-0067">ATP-binding</keyword>
<dbReference type="Proteomes" id="UP000006898">
    <property type="component" value="Chromosome"/>
</dbReference>
<dbReference type="InterPro" id="IPR003850">
    <property type="entry name" value="PurS"/>
</dbReference>
<name>D5MKL2_METO1</name>
<comment type="subunit">
    <text evidence="6">Part of the FGAM synthase complex composed of 1 PurL, 1 PurQ and 2 PurS subunits.</text>
</comment>
<dbReference type="STRING" id="671143.DAMO_0584"/>
<evidence type="ECO:0000256" key="5">
    <source>
        <dbReference type="ARBA" id="ARBA00022840"/>
    </source>
</evidence>
<dbReference type="SUPFAM" id="SSF82697">
    <property type="entry name" value="PurS-like"/>
    <property type="match status" value="1"/>
</dbReference>
<dbReference type="HOGENOM" id="CLU_164833_3_1_0"/>
<keyword evidence="1 6" id="KW-0963">Cytoplasm</keyword>
<sequence>MLTAKIYVTLKPDVLDAQGDTVRSALETLGFQGLTDVRVGKFMVLTLNSPTKEQAAAQVDEMCKRLLANPVIENYRFEVEGTAG</sequence>
<dbReference type="PANTHER" id="PTHR34696:SF1">
    <property type="entry name" value="PHOSPHORIBOSYLFORMYLGLYCINAMIDINE SYNTHASE SUBUNIT PURS"/>
    <property type="match status" value="1"/>
</dbReference>
<dbReference type="EMBL" id="FP565575">
    <property type="protein sequence ID" value="CBE67659.1"/>
    <property type="molecule type" value="Genomic_DNA"/>
</dbReference>
<dbReference type="GO" id="GO:0004642">
    <property type="term" value="F:phosphoribosylformylglycinamidine synthase activity"/>
    <property type="evidence" value="ECO:0007669"/>
    <property type="project" value="UniProtKB-UniRule"/>
</dbReference>
<organism evidence="7 8">
    <name type="scientific">Methylomirabilis oxygeniifera</name>
    <dbReference type="NCBI Taxonomy" id="671143"/>
    <lineage>
        <taxon>Bacteria</taxon>
        <taxon>Candidatus Methylomirabilota</taxon>
        <taxon>Candidatus Methylomirabilia</taxon>
        <taxon>Candidatus Methylomirabilales</taxon>
        <taxon>Candidatus Methylomirabilaceae</taxon>
        <taxon>Candidatus Methylomirabilis</taxon>
    </lineage>
</organism>
<evidence type="ECO:0000256" key="6">
    <source>
        <dbReference type="HAMAP-Rule" id="MF_01926"/>
    </source>
</evidence>
<evidence type="ECO:0000256" key="4">
    <source>
        <dbReference type="ARBA" id="ARBA00022755"/>
    </source>
</evidence>
<dbReference type="GO" id="GO:0005524">
    <property type="term" value="F:ATP binding"/>
    <property type="evidence" value="ECO:0007669"/>
    <property type="project" value="UniProtKB-UniRule"/>
</dbReference>
<dbReference type="GO" id="GO:0005737">
    <property type="term" value="C:cytoplasm"/>
    <property type="evidence" value="ECO:0007669"/>
    <property type="project" value="UniProtKB-SubCell"/>
</dbReference>
<accession>D5MKL2</accession>
<dbReference type="UniPathway" id="UPA00074">
    <property type="reaction ID" value="UER00128"/>
</dbReference>
<dbReference type="NCBIfam" id="NF004630">
    <property type="entry name" value="PRK05974.1"/>
    <property type="match status" value="1"/>
</dbReference>
<evidence type="ECO:0000256" key="3">
    <source>
        <dbReference type="ARBA" id="ARBA00022741"/>
    </source>
</evidence>
<dbReference type="Pfam" id="PF02700">
    <property type="entry name" value="PurS"/>
    <property type="match status" value="1"/>
</dbReference>
<reference evidence="7 8" key="1">
    <citation type="journal article" date="2010" name="Nature">
        <title>Nitrite-driven anaerobic methane oxidation by oxygenic bacteria.</title>
        <authorList>
            <person name="Ettwig K.F."/>
            <person name="Butler M.K."/>
            <person name="Le Paslier D."/>
            <person name="Pelletier E."/>
            <person name="Mangenot S."/>
            <person name="Kuypers M.M.M."/>
            <person name="Schreiber F."/>
            <person name="Dutilh B.E."/>
            <person name="Zedelius J."/>
            <person name="de Beer D."/>
            <person name="Gloerich J."/>
            <person name="Wessels H.J.C.T."/>
            <person name="van Allen T."/>
            <person name="Luesken F."/>
            <person name="Wu M."/>
            <person name="van de Pas-Schoonen K.T."/>
            <person name="Op den Camp H.J.M."/>
            <person name="Janssen-Megens E.M."/>
            <person name="Francoijs K-J."/>
            <person name="Stunnenberg H."/>
            <person name="Weissenbach J."/>
            <person name="Jetten M.S.M."/>
            <person name="Strous M."/>
        </authorList>
    </citation>
    <scope>NUCLEOTIDE SEQUENCE [LARGE SCALE GENOMIC DNA]</scope>
</reference>
<dbReference type="GO" id="GO:0006189">
    <property type="term" value="P:'de novo' IMP biosynthetic process"/>
    <property type="evidence" value="ECO:0007669"/>
    <property type="project" value="UniProtKB-UniRule"/>
</dbReference>
<keyword evidence="3 6" id="KW-0547">Nucleotide-binding</keyword>
<dbReference type="AlphaFoldDB" id="D5MKL2"/>
<keyword evidence="2 6" id="KW-0436">Ligase</keyword>
<comment type="catalytic activity">
    <reaction evidence="6">
        <text>N(2)-formyl-N(1)-(5-phospho-beta-D-ribosyl)glycinamide + L-glutamine + ATP + H2O = 2-formamido-N(1)-(5-O-phospho-beta-D-ribosyl)acetamidine + L-glutamate + ADP + phosphate + H(+)</text>
        <dbReference type="Rhea" id="RHEA:17129"/>
        <dbReference type="ChEBI" id="CHEBI:15377"/>
        <dbReference type="ChEBI" id="CHEBI:15378"/>
        <dbReference type="ChEBI" id="CHEBI:29985"/>
        <dbReference type="ChEBI" id="CHEBI:30616"/>
        <dbReference type="ChEBI" id="CHEBI:43474"/>
        <dbReference type="ChEBI" id="CHEBI:58359"/>
        <dbReference type="ChEBI" id="CHEBI:147286"/>
        <dbReference type="ChEBI" id="CHEBI:147287"/>
        <dbReference type="ChEBI" id="CHEBI:456216"/>
        <dbReference type="EC" id="6.3.5.3"/>
    </reaction>
</comment>
<dbReference type="EC" id="6.3.5.3" evidence="6"/>
<dbReference type="PANTHER" id="PTHR34696">
    <property type="entry name" value="PHOSPHORIBOSYLFORMYLGLYCINAMIDINE SYNTHASE SUBUNIT PURS"/>
    <property type="match status" value="1"/>
</dbReference>
<comment type="function">
    <text evidence="6">Part of the phosphoribosylformylglycinamidine synthase complex involved in the purines biosynthetic pathway. Catalyzes the ATP-dependent conversion of formylglycinamide ribonucleotide (FGAR) and glutamine to yield formylglycinamidine ribonucleotide (FGAM) and glutamate. The FGAM synthase complex is composed of three subunits. PurQ produces an ammonia molecule by converting glutamine to glutamate. PurL transfers the ammonia molecule to FGAR to form FGAM in an ATP-dependent manner. PurS interacts with PurQ and PurL and is thought to assist in the transfer of the ammonia molecule from PurQ to PurL.</text>
</comment>
<evidence type="ECO:0000256" key="1">
    <source>
        <dbReference type="ARBA" id="ARBA00022490"/>
    </source>
</evidence>
<comment type="similarity">
    <text evidence="6">Belongs to the PurS family.</text>
</comment>
<dbReference type="InterPro" id="IPR036604">
    <property type="entry name" value="PurS-like_sf"/>
</dbReference>
<dbReference type="eggNOG" id="COG1828">
    <property type="taxonomic scope" value="Bacteria"/>
</dbReference>
<comment type="subcellular location">
    <subcellularLocation>
        <location evidence="6">Cytoplasm</location>
    </subcellularLocation>
</comment>
<keyword evidence="4 6" id="KW-0658">Purine biosynthesis</keyword>